<feature type="transmembrane region" description="Helical" evidence="1">
    <location>
        <begin position="64"/>
        <end position="86"/>
    </location>
</feature>
<evidence type="ECO:0000256" key="1">
    <source>
        <dbReference type="SAM" id="Phobius"/>
    </source>
</evidence>
<evidence type="ECO:0000313" key="3">
    <source>
        <dbReference type="Proteomes" id="UP000694383"/>
    </source>
</evidence>
<dbReference type="Proteomes" id="UP000694383">
    <property type="component" value="Unplaced"/>
</dbReference>
<name>A0A8C8DMA6_9TELE</name>
<sequence length="94" mass="10674">MCCVVSYLSMPHMILPAINPDLNPIEPCDQLKQRLDDSTPHPSDLEELHVALVEEWNTLHGQCLLFEALFIIILNFAVIIHIFLILKDTILGIL</sequence>
<dbReference type="Gene3D" id="3.30.420.10">
    <property type="entry name" value="Ribonuclease H-like superfamily/Ribonuclease H"/>
    <property type="match status" value="1"/>
</dbReference>
<dbReference type="AlphaFoldDB" id="A0A8C8DMA6"/>
<protein>
    <submittedName>
        <fullName evidence="2">Uncharacterized protein</fullName>
    </submittedName>
</protein>
<keyword evidence="3" id="KW-1185">Reference proteome</keyword>
<keyword evidence="1" id="KW-0472">Membrane</keyword>
<evidence type="ECO:0000313" key="2">
    <source>
        <dbReference type="Ensembl" id="ENSOSIP00000015500.1"/>
    </source>
</evidence>
<keyword evidence="1" id="KW-0812">Transmembrane</keyword>
<keyword evidence="1" id="KW-1133">Transmembrane helix</keyword>
<dbReference type="GeneTree" id="ENSGT01020000230579"/>
<dbReference type="GO" id="GO:0003676">
    <property type="term" value="F:nucleic acid binding"/>
    <property type="evidence" value="ECO:0007669"/>
    <property type="project" value="InterPro"/>
</dbReference>
<proteinExistence type="predicted"/>
<reference evidence="2" key="1">
    <citation type="submission" date="2025-08" db="UniProtKB">
        <authorList>
            <consortium name="Ensembl"/>
        </authorList>
    </citation>
    <scope>IDENTIFICATION</scope>
</reference>
<dbReference type="InterPro" id="IPR036397">
    <property type="entry name" value="RNaseH_sf"/>
</dbReference>
<accession>A0A8C8DMA6</accession>
<dbReference type="Ensembl" id="ENSOSIT00000016392.1">
    <property type="protein sequence ID" value="ENSOSIP00000015500.1"/>
    <property type="gene ID" value="ENSOSIG00000008656.1"/>
</dbReference>
<organism evidence="2 3">
    <name type="scientific">Oryzias sinensis</name>
    <name type="common">Chinese medaka</name>
    <dbReference type="NCBI Taxonomy" id="183150"/>
    <lineage>
        <taxon>Eukaryota</taxon>
        <taxon>Metazoa</taxon>
        <taxon>Chordata</taxon>
        <taxon>Craniata</taxon>
        <taxon>Vertebrata</taxon>
        <taxon>Euteleostomi</taxon>
        <taxon>Actinopterygii</taxon>
        <taxon>Neopterygii</taxon>
        <taxon>Teleostei</taxon>
        <taxon>Neoteleostei</taxon>
        <taxon>Acanthomorphata</taxon>
        <taxon>Ovalentaria</taxon>
        <taxon>Atherinomorphae</taxon>
        <taxon>Beloniformes</taxon>
        <taxon>Adrianichthyidae</taxon>
        <taxon>Oryziinae</taxon>
        <taxon>Oryzias</taxon>
    </lineage>
</organism>
<reference evidence="2" key="2">
    <citation type="submission" date="2025-09" db="UniProtKB">
        <authorList>
            <consortium name="Ensembl"/>
        </authorList>
    </citation>
    <scope>IDENTIFICATION</scope>
</reference>